<dbReference type="CDD" id="cd02440">
    <property type="entry name" value="AdoMet_MTases"/>
    <property type="match status" value="1"/>
</dbReference>
<dbReference type="Gene3D" id="3.40.50.150">
    <property type="entry name" value="Vaccinia Virus protein VP39"/>
    <property type="match status" value="1"/>
</dbReference>
<accession>A0A2W2CNZ9</accession>
<dbReference type="InterPro" id="IPR041698">
    <property type="entry name" value="Methyltransf_25"/>
</dbReference>
<dbReference type="PANTHER" id="PTHR43591">
    <property type="entry name" value="METHYLTRANSFERASE"/>
    <property type="match status" value="1"/>
</dbReference>
<evidence type="ECO:0000313" key="3">
    <source>
        <dbReference type="Proteomes" id="UP000248627"/>
    </source>
</evidence>
<dbReference type="PANTHER" id="PTHR43591:SF110">
    <property type="entry name" value="RHODANESE DOMAIN-CONTAINING PROTEIN"/>
    <property type="match status" value="1"/>
</dbReference>
<feature type="domain" description="Methyltransferase" evidence="1">
    <location>
        <begin position="40"/>
        <end position="131"/>
    </location>
</feature>
<name>A0A2W2CNZ9_9ACTN</name>
<organism evidence="2 3">
    <name type="scientific">Micromonospora endophytica</name>
    <dbReference type="NCBI Taxonomy" id="515350"/>
    <lineage>
        <taxon>Bacteria</taxon>
        <taxon>Bacillati</taxon>
        <taxon>Actinomycetota</taxon>
        <taxon>Actinomycetes</taxon>
        <taxon>Micromonosporales</taxon>
        <taxon>Micromonosporaceae</taxon>
        <taxon>Micromonospora</taxon>
    </lineage>
</organism>
<proteinExistence type="predicted"/>
<gene>
    <name evidence="2" type="ORF">C1I93_00425</name>
</gene>
<sequence>MYQRAELYDASYRGRGKDYAGEAEIAIGLVRERARDADQVLDVACGTGAHLRHFAAAFGEVAGLDLSEEMLRLARQRLPGTQLWQGDMRKFDLGRTFDAITCMFSSVGYLADAAELNATLESFARHLNSGGVVVIEPWWSPETFLSGHVQADVVVVDGRTISRVSHSVRDPDRSASRMEIHWVVAEPAAGIRHHTETHVMTLFTRQEYLTAFARAGFTAEHVVHPLGGPGMYVGVLERD</sequence>
<dbReference type="Proteomes" id="UP000248627">
    <property type="component" value="Unassembled WGS sequence"/>
</dbReference>
<evidence type="ECO:0000259" key="1">
    <source>
        <dbReference type="Pfam" id="PF13649"/>
    </source>
</evidence>
<evidence type="ECO:0000313" key="2">
    <source>
        <dbReference type="EMBL" id="PZG01232.1"/>
    </source>
</evidence>
<dbReference type="SUPFAM" id="SSF53335">
    <property type="entry name" value="S-adenosyl-L-methionine-dependent methyltransferases"/>
    <property type="match status" value="1"/>
</dbReference>
<dbReference type="EMBL" id="POTX01000001">
    <property type="protein sequence ID" value="PZG01232.1"/>
    <property type="molecule type" value="Genomic_DNA"/>
</dbReference>
<keyword evidence="2" id="KW-0808">Transferase</keyword>
<keyword evidence="3" id="KW-1185">Reference proteome</keyword>
<reference evidence="2 3" key="1">
    <citation type="submission" date="2018-01" db="EMBL/GenBank/DDBJ databases">
        <title>Draft genome sequence of Jishengella endophytica.</title>
        <authorList>
            <person name="Sahin N."/>
            <person name="Ay H."/>
            <person name="Saygin H."/>
        </authorList>
    </citation>
    <scope>NUCLEOTIDE SEQUENCE [LARGE SCALE GENOMIC DNA]</scope>
    <source>
        <strain evidence="2 3">DSM 45430</strain>
    </source>
</reference>
<dbReference type="GO" id="GO:0032259">
    <property type="term" value="P:methylation"/>
    <property type="evidence" value="ECO:0007669"/>
    <property type="project" value="UniProtKB-KW"/>
</dbReference>
<comment type="caution">
    <text evidence="2">The sequence shown here is derived from an EMBL/GenBank/DDBJ whole genome shotgun (WGS) entry which is preliminary data.</text>
</comment>
<dbReference type="OrthoDB" id="189743at2"/>
<protein>
    <submittedName>
        <fullName evidence="2">SAM-dependent methyltransferase</fullName>
    </submittedName>
</protein>
<dbReference type="Pfam" id="PF13649">
    <property type="entry name" value="Methyltransf_25"/>
    <property type="match status" value="1"/>
</dbReference>
<keyword evidence="2" id="KW-0489">Methyltransferase</keyword>
<dbReference type="AlphaFoldDB" id="A0A2W2CNZ9"/>
<dbReference type="Gene3D" id="2.20.130.10">
    <property type="entry name" value="CAC2371-like domains"/>
    <property type="match status" value="1"/>
</dbReference>
<dbReference type="InterPro" id="IPR029063">
    <property type="entry name" value="SAM-dependent_MTases_sf"/>
</dbReference>
<dbReference type="GO" id="GO:0008168">
    <property type="term" value="F:methyltransferase activity"/>
    <property type="evidence" value="ECO:0007669"/>
    <property type="project" value="UniProtKB-KW"/>
</dbReference>